<evidence type="ECO:0000256" key="3">
    <source>
        <dbReference type="ARBA" id="ARBA00022692"/>
    </source>
</evidence>
<keyword evidence="5 6" id="KW-0472">Membrane</keyword>
<dbReference type="AlphaFoldDB" id="A0A0A9Z1Y3"/>
<reference evidence="8" key="2">
    <citation type="submission" date="2014-07" db="EMBL/GenBank/DDBJ databases">
        <authorList>
            <person name="Hull J."/>
        </authorList>
    </citation>
    <scope>NUCLEOTIDE SEQUENCE</scope>
</reference>
<dbReference type="EMBL" id="GBHO01006249">
    <property type="protein sequence ID" value="JAG37355.1"/>
    <property type="molecule type" value="Transcribed_RNA"/>
</dbReference>
<comment type="similarity">
    <text evidence="2">Belongs to the vacuolar ATPase subunit S1 family.</text>
</comment>
<gene>
    <name evidence="8" type="primary">ATP6AP1_1</name>
    <name evidence="9" type="synonym">ATP6AP1_0</name>
    <name evidence="8" type="ORF">CM83_43379</name>
    <name evidence="9" type="ORF">CM83_43381</name>
</gene>
<feature type="non-terminal residue" evidence="8">
    <location>
        <position position="1"/>
    </location>
</feature>
<feature type="transmembrane region" description="Helical" evidence="6">
    <location>
        <begin position="372"/>
        <end position="394"/>
    </location>
</feature>
<evidence type="ECO:0000313" key="8">
    <source>
        <dbReference type="EMBL" id="JAG37353.1"/>
    </source>
</evidence>
<reference evidence="8" key="1">
    <citation type="journal article" date="2014" name="PLoS ONE">
        <title>Transcriptome-Based Identification of ABC Transporters in the Western Tarnished Plant Bug Lygus hesperus.</title>
        <authorList>
            <person name="Hull J.J."/>
            <person name="Chaney K."/>
            <person name="Geib S.M."/>
            <person name="Fabrick J.A."/>
            <person name="Brent C.S."/>
            <person name="Walsh D."/>
            <person name="Lavine L.C."/>
        </authorList>
    </citation>
    <scope>NUCLEOTIDE SEQUENCE</scope>
</reference>
<evidence type="ECO:0000256" key="4">
    <source>
        <dbReference type="ARBA" id="ARBA00022989"/>
    </source>
</evidence>
<proteinExistence type="inferred from homology"/>
<organism evidence="8">
    <name type="scientific">Lygus hesperus</name>
    <name type="common">Western plant bug</name>
    <dbReference type="NCBI Taxonomy" id="30085"/>
    <lineage>
        <taxon>Eukaryota</taxon>
        <taxon>Metazoa</taxon>
        <taxon>Ecdysozoa</taxon>
        <taxon>Arthropoda</taxon>
        <taxon>Hexapoda</taxon>
        <taxon>Insecta</taxon>
        <taxon>Pterygota</taxon>
        <taxon>Neoptera</taxon>
        <taxon>Paraneoptera</taxon>
        <taxon>Hemiptera</taxon>
        <taxon>Heteroptera</taxon>
        <taxon>Panheteroptera</taxon>
        <taxon>Cimicomorpha</taxon>
        <taxon>Miridae</taxon>
        <taxon>Mirini</taxon>
        <taxon>Lygus</taxon>
    </lineage>
</organism>
<keyword evidence="3 6" id="KW-0812">Transmembrane</keyword>
<dbReference type="GO" id="GO:0033176">
    <property type="term" value="C:proton-transporting V-type ATPase complex"/>
    <property type="evidence" value="ECO:0007669"/>
    <property type="project" value="TreeGrafter"/>
</dbReference>
<dbReference type="PANTHER" id="PTHR12471">
    <property type="entry name" value="VACUOLAR ATP SYNTHASE SUBUNIT S1"/>
    <property type="match status" value="1"/>
</dbReference>
<accession>A0A0A9Z1Y3</accession>
<keyword evidence="4 6" id="KW-1133">Transmembrane helix</keyword>
<evidence type="ECO:0000256" key="1">
    <source>
        <dbReference type="ARBA" id="ARBA00004167"/>
    </source>
</evidence>
<comment type="subcellular location">
    <subcellularLocation>
        <location evidence="1">Membrane</location>
        <topology evidence="1">Single-pass membrane protein</topology>
    </subcellularLocation>
</comment>
<dbReference type="GO" id="GO:0001671">
    <property type="term" value="F:ATPase activator activity"/>
    <property type="evidence" value="ECO:0007669"/>
    <property type="project" value="TreeGrafter"/>
</dbReference>
<name>A0A0A9Z1Y3_LYGHE</name>
<dbReference type="InterPro" id="IPR008388">
    <property type="entry name" value="Ac45_acc_su"/>
</dbReference>
<dbReference type="InterPro" id="IPR046756">
    <property type="entry name" value="VAS1/VOA1_TM"/>
</dbReference>
<dbReference type="PANTHER" id="PTHR12471:SF7">
    <property type="entry name" value="V-TYPE PROTON ATPASE SUBUNIT S1"/>
    <property type="match status" value="1"/>
</dbReference>
<dbReference type="EMBL" id="GBHO01006251">
    <property type="protein sequence ID" value="JAG37353.1"/>
    <property type="molecule type" value="Transcribed_RNA"/>
</dbReference>
<protein>
    <submittedName>
        <fullName evidence="8">V-type proton ATPase subunit S1</fullName>
    </submittedName>
</protein>
<dbReference type="GO" id="GO:0030641">
    <property type="term" value="P:regulation of cellular pH"/>
    <property type="evidence" value="ECO:0007669"/>
    <property type="project" value="TreeGrafter"/>
</dbReference>
<sequence>LVEFSVNMAASLVSLCQISLLLIISLISSTFAGVPVLLWESSNVSEKEDLVPALNQLDGDEFSNHLIKKVHTHKPLIVVFVEETLSVEDFSWKDDKRQGAFQKLENITGMAAKMEFIPSVIDPVASLKDLVHSQGYTYTKFDKVNPRNKPGTAVEVALSDPFITEDRPHLLRRHDADIARIYSDLLASAPRIVAIFTGRQNSWVEAEANRVRRDVNGTELPDIEWKTAGAMVSASSLKLTVDGKTYDLTAGDLTAVTIDDRKNYSRIIATYSKAEGTSKIKIIIRLKFNFDKTSWSIGDSEVDVDANSYSVSPKTKTPTSLGQSLSQNEFILENTDNKLTLLFNDFQAEKFQKGQVKFSTASSDGRQFFTGAIWMGLLVTWTLLIILAWGITMLMDIKTMDRFDDPKGKTITVNVNE</sequence>
<evidence type="ECO:0000259" key="7">
    <source>
        <dbReference type="Pfam" id="PF20520"/>
    </source>
</evidence>
<evidence type="ECO:0000256" key="6">
    <source>
        <dbReference type="SAM" id="Phobius"/>
    </source>
</evidence>
<evidence type="ECO:0000256" key="5">
    <source>
        <dbReference type="ARBA" id="ARBA00023136"/>
    </source>
</evidence>
<evidence type="ECO:0000256" key="2">
    <source>
        <dbReference type="ARBA" id="ARBA00009037"/>
    </source>
</evidence>
<feature type="domain" description="V-type proton ATPase subunit S1/VOA1 transmembrane" evidence="7">
    <location>
        <begin position="367"/>
        <end position="405"/>
    </location>
</feature>
<evidence type="ECO:0000313" key="9">
    <source>
        <dbReference type="EMBL" id="JAG37355.1"/>
    </source>
</evidence>
<dbReference type="Pfam" id="PF20520">
    <property type="entry name" value="Ac45-VOA1_TM"/>
    <property type="match status" value="1"/>
</dbReference>